<organism evidence="8 9">
    <name type="scientific">Pseudomonas lundensis</name>
    <dbReference type="NCBI Taxonomy" id="86185"/>
    <lineage>
        <taxon>Bacteria</taxon>
        <taxon>Pseudomonadati</taxon>
        <taxon>Pseudomonadota</taxon>
        <taxon>Gammaproteobacteria</taxon>
        <taxon>Pseudomonadales</taxon>
        <taxon>Pseudomonadaceae</taxon>
        <taxon>Pseudomonas</taxon>
    </lineage>
</organism>
<keyword evidence="2" id="KW-0973">c-di-GMP</keyword>
<dbReference type="PROSITE" id="PS50112">
    <property type="entry name" value="PAS"/>
    <property type="match status" value="1"/>
</dbReference>
<evidence type="ECO:0000313" key="8">
    <source>
        <dbReference type="EMBL" id="OZY59673.1"/>
    </source>
</evidence>
<name>A0A266NB74_9PSED</name>
<dbReference type="NCBIfam" id="TIGR00229">
    <property type="entry name" value="sensory_box"/>
    <property type="match status" value="1"/>
</dbReference>
<comment type="caution">
    <text evidence="8">The sequence shown here is derived from an EMBL/GenBank/DDBJ whole genome shotgun (WGS) entry which is preliminary data.</text>
</comment>
<dbReference type="GO" id="GO:0071111">
    <property type="term" value="F:cyclic-guanylate-specific phosphodiesterase activity"/>
    <property type="evidence" value="ECO:0007669"/>
    <property type="project" value="UniProtKB-EC"/>
</dbReference>
<evidence type="ECO:0000259" key="4">
    <source>
        <dbReference type="PROSITE" id="PS50112"/>
    </source>
</evidence>
<accession>A0A266NB74</accession>
<dbReference type="Pfam" id="PF13426">
    <property type="entry name" value="PAS_9"/>
    <property type="match status" value="1"/>
</dbReference>
<evidence type="ECO:0000256" key="3">
    <source>
        <dbReference type="SAM" id="Phobius"/>
    </source>
</evidence>
<dbReference type="OrthoDB" id="9804951at2"/>
<dbReference type="CDD" id="cd00130">
    <property type="entry name" value="PAS"/>
    <property type="match status" value="1"/>
</dbReference>
<dbReference type="Pfam" id="PF00990">
    <property type="entry name" value="GGDEF"/>
    <property type="match status" value="1"/>
</dbReference>
<dbReference type="InterPro" id="IPR000700">
    <property type="entry name" value="PAS-assoc_C"/>
</dbReference>
<feature type="transmembrane region" description="Helical" evidence="3">
    <location>
        <begin position="12"/>
        <end position="29"/>
    </location>
</feature>
<dbReference type="InterPro" id="IPR052155">
    <property type="entry name" value="Biofilm_reg_signaling"/>
</dbReference>
<dbReference type="AlphaFoldDB" id="A0A266NB74"/>
<dbReference type="PANTHER" id="PTHR44757">
    <property type="entry name" value="DIGUANYLATE CYCLASE DGCP"/>
    <property type="match status" value="1"/>
</dbReference>
<dbReference type="EMBL" id="NQKI01000012">
    <property type="protein sequence ID" value="OZY59673.1"/>
    <property type="molecule type" value="Genomic_DNA"/>
</dbReference>
<dbReference type="FunFam" id="3.20.20.450:FF:000001">
    <property type="entry name" value="Cyclic di-GMP phosphodiesterase yahA"/>
    <property type="match status" value="1"/>
</dbReference>
<feature type="domain" description="EAL" evidence="6">
    <location>
        <begin position="384"/>
        <end position="638"/>
    </location>
</feature>
<dbReference type="InterPro" id="IPR000014">
    <property type="entry name" value="PAS"/>
</dbReference>
<proteinExistence type="predicted"/>
<reference evidence="8 9" key="1">
    <citation type="submission" date="2017-08" db="EMBL/GenBank/DDBJ databases">
        <title>Genomic and metabolic characterisation of spoilage-associated Pseudomonas species.</title>
        <authorList>
            <person name="Stanborough T."/>
            <person name="Fegan N."/>
            <person name="Powell S.M."/>
            <person name="Singh T."/>
            <person name="Tamplin M.L."/>
            <person name="Chandry P.S."/>
        </authorList>
    </citation>
    <scope>NUCLEOTIDE SEQUENCE [LARGE SCALE GENOMIC DNA]</scope>
    <source>
        <strain evidence="8 9">L1802</strain>
    </source>
</reference>
<evidence type="ECO:0000259" key="5">
    <source>
        <dbReference type="PROSITE" id="PS50113"/>
    </source>
</evidence>
<keyword evidence="3" id="KW-1133">Transmembrane helix</keyword>
<dbReference type="NCBIfam" id="TIGR00254">
    <property type="entry name" value="GGDEF"/>
    <property type="match status" value="1"/>
</dbReference>
<dbReference type="CDD" id="cd01949">
    <property type="entry name" value="GGDEF"/>
    <property type="match status" value="1"/>
</dbReference>
<keyword evidence="3" id="KW-0472">Membrane</keyword>
<dbReference type="Proteomes" id="UP000215788">
    <property type="component" value="Unassembled WGS sequence"/>
</dbReference>
<dbReference type="SMART" id="SM00267">
    <property type="entry name" value="GGDEF"/>
    <property type="match status" value="1"/>
</dbReference>
<dbReference type="Gene3D" id="3.30.450.20">
    <property type="entry name" value="PAS domain"/>
    <property type="match status" value="1"/>
</dbReference>
<dbReference type="NCBIfam" id="NF045675">
    <property type="entry name" value="PhdiestaseDibA"/>
    <property type="match status" value="1"/>
</dbReference>
<gene>
    <name evidence="8" type="ORF">CJF39_10135</name>
</gene>
<feature type="transmembrane region" description="Helical" evidence="3">
    <location>
        <begin position="49"/>
        <end position="70"/>
    </location>
</feature>
<dbReference type="SUPFAM" id="SSF55073">
    <property type="entry name" value="Nucleotide cyclase"/>
    <property type="match status" value="1"/>
</dbReference>
<dbReference type="SMART" id="SM00091">
    <property type="entry name" value="PAS"/>
    <property type="match status" value="1"/>
</dbReference>
<dbReference type="SUPFAM" id="SSF141868">
    <property type="entry name" value="EAL domain-like"/>
    <property type="match status" value="1"/>
</dbReference>
<dbReference type="InterPro" id="IPR001633">
    <property type="entry name" value="EAL_dom"/>
</dbReference>
<dbReference type="InterPro" id="IPR029787">
    <property type="entry name" value="Nucleotide_cyclase"/>
</dbReference>
<evidence type="ECO:0000256" key="2">
    <source>
        <dbReference type="ARBA" id="ARBA00022636"/>
    </source>
</evidence>
<dbReference type="SMART" id="SM00086">
    <property type="entry name" value="PAC"/>
    <property type="match status" value="1"/>
</dbReference>
<feature type="domain" description="GGDEF" evidence="7">
    <location>
        <begin position="242"/>
        <end position="375"/>
    </location>
</feature>
<dbReference type="PROSITE" id="PS50883">
    <property type="entry name" value="EAL"/>
    <property type="match status" value="1"/>
</dbReference>
<dbReference type="Gene3D" id="3.30.70.270">
    <property type="match status" value="1"/>
</dbReference>
<sequence>MSVSYRDAMRAALLYGLLSVSWLLLTDHLLNSFLDDSAQLARWQLVNSYVWVCVSAGLIFVARARLFSFLGMGARLKRQRQDQERLRQAAVVFDCTREGVLVSDHNGVIVHVNPALVKITGYAPDEVLGQRPNMFKSGHHGPEFYQAVFESLEKTGEWHGEIWNRRKSGEIYPQWQTIRPVRDSQDRVSHYVAVFSDISAIKNTQTELMRLAHHDPLTDLPNRLLFTDRAEQALAYAQRHKSGCALLMIDLDHFKIINDSMGHNVGDLLLKAVGERLTAVFGKGFTVARLGGDEFAVLVETCTQVAQAAGFAQQVLEVMKGAFIIETHQLFISASVGISLYPNDALNAEQLLRNADSALFKAKSAGREGYALYTEELTAHAQYRIEVASDLRRALEQHELRVYFQPVHDLTSSRMVGVEALVRWQHPQRGLVAPGEFIPIAERTGLIAEIDAWVLEQACWQMCQWQAAGVELSFVAVNISSRLFARPELYQLVSTVLTDTGLNPALLELEVTESAVMDNSEVALEQMHRLRELGLRLAIDDFGTGFSSLLRLKRLPVQKLKIDQGFVAGLPSDDDDVAIVRAVIALAQSMGMQVHAEGIEYVEQAQFLLDHHCDLGQGYWFGRPVPAHALDWQRAPTIRS</sequence>
<dbReference type="SUPFAM" id="SSF55785">
    <property type="entry name" value="PYP-like sensor domain (PAS domain)"/>
    <property type="match status" value="1"/>
</dbReference>
<dbReference type="PANTHER" id="PTHR44757:SF2">
    <property type="entry name" value="BIOFILM ARCHITECTURE MAINTENANCE PROTEIN MBAA"/>
    <property type="match status" value="1"/>
</dbReference>
<dbReference type="InterPro" id="IPR001610">
    <property type="entry name" value="PAC"/>
</dbReference>
<dbReference type="PROSITE" id="PS50113">
    <property type="entry name" value="PAC"/>
    <property type="match status" value="1"/>
</dbReference>
<dbReference type="RefSeq" id="WP_094993291.1">
    <property type="nucleotide sequence ID" value="NZ_NQKI01000012.1"/>
</dbReference>
<dbReference type="CDD" id="cd01948">
    <property type="entry name" value="EAL"/>
    <property type="match status" value="1"/>
</dbReference>
<protein>
    <recommendedName>
        <fullName evidence="1">cyclic-guanylate-specific phosphodiesterase</fullName>
        <ecNumber evidence="1">3.1.4.52</ecNumber>
    </recommendedName>
</protein>
<feature type="domain" description="PAS" evidence="4">
    <location>
        <begin position="85"/>
        <end position="130"/>
    </location>
</feature>
<evidence type="ECO:0000256" key="1">
    <source>
        <dbReference type="ARBA" id="ARBA00012282"/>
    </source>
</evidence>
<dbReference type="PROSITE" id="PS50887">
    <property type="entry name" value="GGDEF"/>
    <property type="match status" value="1"/>
</dbReference>
<dbReference type="Gene3D" id="3.20.20.450">
    <property type="entry name" value="EAL domain"/>
    <property type="match status" value="1"/>
</dbReference>
<evidence type="ECO:0000313" key="9">
    <source>
        <dbReference type="Proteomes" id="UP000215788"/>
    </source>
</evidence>
<evidence type="ECO:0000259" key="6">
    <source>
        <dbReference type="PROSITE" id="PS50883"/>
    </source>
</evidence>
<evidence type="ECO:0000259" key="7">
    <source>
        <dbReference type="PROSITE" id="PS50887"/>
    </source>
</evidence>
<dbReference type="InterPro" id="IPR035965">
    <property type="entry name" value="PAS-like_dom_sf"/>
</dbReference>
<dbReference type="InterPro" id="IPR043128">
    <property type="entry name" value="Rev_trsase/Diguanyl_cyclase"/>
</dbReference>
<dbReference type="EC" id="3.1.4.52" evidence="1"/>
<keyword evidence="3" id="KW-0812">Transmembrane</keyword>
<dbReference type="Pfam" id="PF00563">
    <property type="entry name" value="EAL"/>
    <property type="match status" value="1"/>
</dbReference>
<feature type="domain" description="PAC" evidence="5">
    <location>
        <begin position="158"/>
        <end position="210"/>
    </location>
</feature>
<dbReference type="InterPro" id="IPR000160">
    <property type="entry name" value="GGDEF_dom"/>
</dbReference>
<dbReference type="SMART" id="SM00052">
    <property type="entry name" value="EAL"/>
    <property type="match status" value="1"/>
</dbReference>
<dbReference type="InterPro" id="IPR035919">
    <property type="entry name" value="EAL_sf"/>
</dbReference>